<feature type="domain" description="FAS1" evidence="11">
    <location>
        <begin position="34"/>
        <end position="211"/>
    </location>
</feature>
<feature type="domain" description="FAS1" evidence="11">
    <location>
        <begin position="214"/>
        <end position="347"/>
    </location>
</feature>
<dbReference type="Proteomes" id="UP000054270">
    <property type="component" value="Unassembled WGS sequence"/>
</dbReference>
<dbReference type="Pfam" id="PF00153">
    <property type="entry name" value="Mito_carr"/>
    <property type="match status" value="3"/>
</dbReference>
<dbReference type="PANTHER" id="PTHR45624:SF4">
    <property type="entry name" value="CONGESTED-LIKE TRACHEA PROTEIN-RELATED"/>
    <property type="match status" value="1"/>
</dbReference>
<dbReference type="InterPro" id="IPR036378">
    <property type="entry name" value="FAS1_dom_sf"/>
</dbReference>
<accession>A0A0D2MPK9</accession>
<dbReference type="SUPFAM" id="SSF103506">
    <property type="entry name" value="Mitochondrial carrier"/>
    <property type="match status" value="1"/>
</dbReference>
<dbReference type="PROSITE" id="PS50920">
    <property type="entry name" value="SOLCAR"/>
    <property type="match status" value="3"/>
</dbReference>
<evidence type="ECO:0000256" key="8">
    <source>
        <dbReference type="ARBA" id="ARBA00023136"/>
    </source>
</evidence>
<dbReference type="STRING" id="945553.A0A0D2MPK9"/>
<keyword evidence="6" id="KW-1133">Transmembrane helix</keyword>
<name>A0A0D2MPK9_HYPSF</name>
<feature type="repeat" description="Solcar" evidence="9">
    <location>
        <begin position="890"/>
        <end position="975"/>
    </location>
</feature>
<dbReference type="GO" id="GO:1902603">
    <property type="term" value="P:carnitine transmembrane transport"/>
    <property type="evidence" value="ECO:0007669"/>
    <property type="project" value="TreeGrafter"/>
</dbReference>
<dbReference type="Pfam" id="PF02469">
    <property type="entry name" value="Fasciclin"/>
    <property type="match status" value="4"/>
</dbReference>
<sequence length="1178" mass="126435">MHLSARLPLALLLAGAAALETPPQSPWESTSASSKTIVVALGDDPDYSSLLVLLQRARLIPTLNRLDGATLFAPTNDAISKHSLTNSLWREALEGSSLPDNINEQLRQQLFYHLLNQSLPALPAEKEIPVYKTLLYPRKAIDPPTREPPPSPPWMPIPTGTLGHEPQRIRLAAHGKSADVGVDAFGKGGVNVVKELQDAGNGVILGIGEVLEPPPDLATVVSQHSSISFFHEIMTSELMQYLNTTSETTLFVPTDVAWDALHPIERLYLESEYASNDLRKILDMHSVIEEHVTWSDSFKSGLNLTTVGGTTLSVDVTPEGTNIGSAALVQPDIYASNGVLHLVSSLLLPPDALQLTPEKYLLTLNCTKFVSLLHSAELVHLINDTETPYTILAPRDDILSMFFEGPEMPEPGSEELKKLLRYHFISGKWTPSKLKNGGLLETELLEPGLNNGHQVVAVEVQKNDQKKSSDDKLISFGGASVIGKPIEVKNALIYFMSRPIVPPPDALQAALPSLELSQFLAAVFSTTKAKLLRKSPSTSLLIPRNDAFKRLGLLVSAHLLAASSTEDLENVILHHALNTVEYAHSFKNGSQHSFATLEGTDLKIDRLVNGTLYVSSSGGWAGLKGELSPRDLLTQTGVIHELSDVMIPRSVDLTIGKLVKAARGGTMATLVNKAGFEWILNGTAPPEGSPWSEKSGNVGWTLLCPPDEAFKNLNLTQIYSDVVNLQSIVAQHLIPTVPLGKRVMDSNPLYNNRPLVFDDATYTTVQSSASAYGDLLFQQRSDTKEYVVGIKGARGTNGQADAARVLSWGRSTTGSGTGGVIQIDRLLIPYRPSWWFEYGAPTSVGGLGVIVICAFFYGVRILWNRDTTEATYEPSSEAPAVEERLAGSATESVKSFIAGGFGGVCAVLVGHPFDLTKTRMQTAAPGAYKGALDVVKKTVAQDGITGLYRGMVPPLLGVTPIFAMSFWAYDTSKQLIFAFTPDRTSESLSVAELATAGFLSAVPTTLVTAPVERAKVLLQVQGQGGAAVKYSGVTDVLKHLYREGGLRSIFRGTGATLARDGPGSAAYFAAYEVTKKALTPAGASPSELNLGAIIMAGGTAGVAMWALAIPPDVLKSRIQSAPTGTYSGLLDCARKTIAQDGVRALWKGFGPAMARAFPANAATFLGVEASRNLLDKMF</sequence>
<dbReference type="SUPFAM" id="SSF82153">
    <property type="entry name" value="FAS1 domain"/>
    <property type="match status" value="5"/>
</dbReference>
<dbReference type="InterPro" id="IPR018108">
    <property type="entry name" value="MCP_transmembrane"/>
</dbReference>
<organism evidence="12 13">
    <name type="scientific">Hypholoma sublateritium (strain FD-334 SS-4)</name>
    <dbReference type="NCBI Taxonomy" id="945553"/>
    <lineage>
        <taxon>Eukaryota</taxon>
        <taxon>Fungi</taxon>
        <taxon>Dikarya</taxon>
        <taxon>Basidiomycota</taxon>
        <taxon>Agaricomycotina</taxon>
        <taxon>Agaricomycetes</taxon>
        <taxon>Agaricomycetidae</taxon>
        <taxon>Agaricales</taxon>
        <taxon>Agaricineae</taxon>
        <taxon>Strophariaceae</taxon>
        <taxon>Hypholoma</taxon>
    </lineage>
</organism>
<evidence type="ECO:0000256" key="4">
    <source>
        <dbReference type="ARBA" id="ARBA00022692"/>
    </source>
</evidence>
<dbReference type="SMART" id="SM00554">
    <property type="entry name" value="FAS1"/>
    <property type="match status" value="5"/>
</dbReference>
<dbReference type="GO" id="GO:0006839">
    <property type="term" value="P:mitochondrial transport"/>
    <property type="evidence" value="ECO:0007669"/>
    <property type="project" value="TreeGrafter"/>
</dbReference>
<dbReference type="GO" id="GO:0031966">
    <property type="term" value="C:mitochondrial membrane"/>
    <property type="evidence" value="ECO:0007669"/>
    <property type="project" value="UniProtKB-SubCell"/>
</dbReference>
<dbReference type="InterPro" id="IPR000782">
    <property type="entry name" value="FAS1_domain"/>
</dbReference>
<evidence type="ECO:0000256" key="3">
    <source>
        <dbReference type="ARBA" id="ARBA00022448"/>
    </source>
</evidence>
<keyword evidence="3" id="KW-0813">Transport</keyword>
<dbReference type="OMA" id="PPYPPWM"/>
<evidence type="ECO:0000256" key="1">
    <source>
        <dbReference type="ARBA" id="ARBA00004225"/>
    </source>
</evidence>
<feature type="domain" description="FAS1" evidence="11">
    <location>
        <begin position="503"/>
        <end position="646"/>
    </location>
</feature>
<evidence type="ECO:0000256" key="9">
    <source>
        <dbReference type="PROSITE-ProRule" id="PRU00282"/>
    </source>
</evidence>
<dbReference type="PROSITE" id="PS50213">
    <property type="entry name" value="FAS1"/>
    <property type="match status" value="4"/>
</dbReference>
<keyword evidence="5" id="KW-0677">Repeat</keyword>
<dbReference type="InterPro" id="IPR023395">
    <property type="entry name" value="MCP_dom_sf"/>
</dbReference>
<dbReference type="Gene3D" id="2.30.180.10">
    <property type="entry name" value="FAS1 domain"/>
    <property type="match status" value="5"/>
</dbReference>
<comment type="similarity">
    <text evidence="2">Belongs to the mitochondrial carrier (TC 2.A.29) family.</text>
</comment>
<feature type="domain" description="FAS1" evidence="11">
    <location>
        <begin position="353"/>
        <end position="500"/>
    </location>
</feature>
<dbReference type="AlphaFoldDB" id="A0A0D2MPK9"/>
<keyword evidence="4 9" id="KW-0812">Transmembrane</keyword>
<protein>
    <recommendedName>
        <fullName evidence="11">FAS1 domain-containing protein</fullName>
    </recommendedName>
</protein>
<feature type="repeat" description="Solcar" evidence="9">
    <location>
        <begin position="988"/>
        <end position="1077"/>
    </location>
</feature>
<dbReference type="OrthoDB" id="14252at2759"/>
<comment type="subcellular location">
    <subcellularLocation>
        <location evidence="1">Mitochondrion membrane</location>
        <topology evidence="1">Multi-pass membrane protein</topology>
    </subcellularLocation>
</comment>
<dbReference type="PANTHER" id="PTHR45624">
    <property type="entry name" value="MITOCHONDRIAL BASIC AMINO ACIDS TRANSPORTER-RELATED"/>
    <property type="match status" value="1"/>
</dbReference>
<evidence type="ECO:0000259" key="11">
    <source>
        <dbReference type="PROSITE" id="PS50213"/>
    </source>
</evidence>
<feature type="chain" id="PRO_5002247926" description="FAS1 domain-containing protein" evidence="10">
    <location>
        <begin position="19"/>
        <end position="1178"/>
    </location>
</feature>
<evidence type="ECO:0000256" key="7">
    <source>
        <dbReference type="ARBA" id="ARBA00023128"/>
    </source>
</evidence>
<evidence type="ECO:0000256" key="10">
    <source>
        <dbReference type="SAM" id="SignalP"/>
    </source>
</evidence>
<dbReference type="EMBL" id="KN817530">
    <property type="protein sequence ID" value="KJA25878.1"/>
    <property type="molecule type" value="Genomic_DNA"/>
</dbReference>
<evidence type="ECO:0000256" key="6">
    <source>
        <dbReference type="ARBA" id="ARBA00022989"/>
    </source>
</evidence>
<evidence type="ECO:0000256" key="2">
    <source>
        <dbReference type="ARBA" id="ARBA00006375"/>
    </source>
</evidence>
<feature type="repeat" description="Solcar" evidence="9">
    <location>
        <begin position="1088"/>
        <end position="1173"/>
    </location>
</feature>
<reference evidence="13" key="1">
    <citation type="submission" date="2014-04" db="EMBL/GenBank/DDBJ databases">
        <title>Evolutionary Origins and Diversification of the Mycorrhizal Mutualists.</title>
        <authorList>
            <consortium name="DOE Joint Genome Institute"/>
            <consortium name="Mycorrhizal Genomics Consortium"/>
            <person name="Kohler A."/>
            <person name="Kuo A."/>
            <person name="Nagy L.G."/>
            <person name="Floudas D."/>
            <person name="Copeland A."/>
            <person name="Barry K.W."/>
            <person name="Cichocki N."/>
            <person name="Veneault-Fourrey C."/>
            <person name="LaButti K."/>
            <person name="Lindquist E.A."/>
            <person name="Lipzen A."/>
            <person name="Lundell T."/>
            <person name="Morin E."/>
            <person name="Murat C."/>
            <person name="Riley R."/>
            <person name="Ohm R."/>
            <person name="Sun H."/>
            <person name="Tunlid A."/>
            <person name="Henrissat B."/>
            <person name="Grigoriev I.V."/>
            <person name="Hibbett D.S."/>
            <person name="Martin F."/>
        </authorList>
    </citation>
    <scope>NUCLEOTIDE SEQUENCE [LARGE SCALE GENOMIC DNA]</scope>
    <source>
        <strain evidence="13">FD-334 SS-4</strain>
    </source>
</reference>
<evidence type="ECO:0000313" key="13">
    <source>
        <dbReference type="Proteomes" id="UP000054270"/>
    </source>
</evidence>
<feature type="signal peptide" evidence="10">
    <location>
        <begin position="1"/>
        <end position="18"/>
    </location>
</feature>
<proteinExistence type="inferred from homology"/>
<keyword evidence="10" id="KW-0732">Signal</keyword>
<keyword evidence="7" id="KW-0496">Mitochondrion</keyword>
<evidence type="ECO:0000313" key="12">
    <source>
        <dbReference type="EMBL" id="KJA25878.1"/>
    </source>
</evidence>
<evidence type="ECO:0000256" key="5">
    <source>
        <dbReference type="ARBA" id="ARBA00022737"/>
    </source>
</evidence>
<keyword evidence="8 9" id="KW-0472">Membrane</keyword>
<dbReference type="InterPro" id="IPR050567">
    <property type="entry name" value="Mitochondrial_Carrier"/>
</dbReference>
<dbReference type="GO" id="GO:0015227">
    <property type="term" value="F:O-acyl-L-carnitine transmembrane transporter activity"/>
    <property type="evidence" value="ECO:0007669"/>
    <property type="project" value="TreeGrafter"/>
</dbReference>
<dbReference type="Gene3D" id="1.50.40.10">
    <property type="entry name" value="Mitochondrial carrier domain"/>
    <property type="match status" value="2"/>
</dbReference>
<keyword evidence="13" id="KW-1185">Reference proteome</keyword>
<gene>
    <name evidence="12" type="ORF">HYPSUDRAFT_199563</name>
</gene>